<dbReference type="InterPro" id="IPR013766">
    <property type="entry name" value="Thioredoxin_domain"/>
</dbReference>
<keyword evidence="3" id="KW-0408">Iron</keyword>
<dbReference type="PANTHER" id="PTHR10293">
    <property type="entry name" value="GLUTAREDOXIN FAMILY MEMBER"/>
    <property type="match status" value="1"/>
</dbReference>
<comment type="function">
    <text evidence="5">Monothiol glutaredoxin involved in the biogenesis of iron-sulfur clusters. Binds one iron-sulfur cluster per dimer. The iron-sulfur cluster is bound between subunits, and is complexed by a bound glutathione and a cysteine residue from each subunit.</text>
</comment>
<dbReference type="OrthoDB" id="415696at2759"/>
<dbReference type="InterPro" id="IPR004480">
    <property type="entry name" value="Monothiol_GRX-rel"/>
</dbReference>
<dbReference type="GO" id="GO:0005634">
    <property type="term" value="C:nucleus"/>
    <property type="evidence" value="ECO:0007669"/>
    <property type="project" value="TreeGrafter"/>
</dbReference>
<evidence type="ECO:0000259" key="7">
    <source>
        <dbReference type="PROSITE" id="PS51352"/>
    </source>
</evidence>
<dbReference type="GO" id="GO:0005829">
    <property type="term" value="C:cytosol"/>
    <property type="evidence" value="ECO:0007669"/>
    <property type="project" value="TreeGrafter"/>
</dbReference>
<organism evidence="8 9">
    <name type="scientific">Viridothelium virens</name>
    <name type="common">Speckled blister lichen</name>
    <name type="synonym">Trypethelium virens</name>
    <dbReference type="NCBI Taxonomy" id="1048519"/>
    <lineage>
        <taxon>Eukaryota</taxon>
        <taxon>Fungi</taxon>
        <taxon>Dikarya</taxon>
        <taxon>Ascomycota</taxon>
        <taxon>Pezizomycotina</taxon>
        <taxon>Dothideomycetes</taxon>
        <taxon>Dothideomycetes incertae sedis</taxon>
        <taxon>Trypetheliales</taxon>
        <taxon>Trypetheliaceae</taxon>
        <taxon>Viridothelium</taxon>
    </lineage>
</organism>
<proteinExistence type="inferred from homology"/>
<evidence type="ECO:0000313" key="8">
    <source>
        <dbReference type="EMBL" id="KAF2237993.1"/>
    </source>
</evidence>
<dbReference type="CDD" id="cd02984">
    <property type="entry name" value="TRX_PICOT"/>
    <property type="match status" value="1"/>
</dbReference>
<dbReference type="Proteomes" id="UP000800092">
    <property type="component" value="Unassembled WGS sequence"/>
</dbReference>
<feature type="compositionally biased region" description="Low complexity" evidence="6">
    <location>
        <begin position="315"/>
        <end position="325"/>
    </location>
</feature>
<accession>A0A6A6HKE9</accession>
<dbReference type="InterPro" id="IPR033658">
    <property type="entry name" value="GRX_PICOT-like"/>
</dbReference>
<name>A0A6A6HKE9_VIRVR</name>
<keyword evidence="4" id="KW-0411">Iron-sulfur</keyword>
<feature type="region of interest" description="Disordered" evidence="6">
    <location>
        <begin position="306"/>
        <end position="325"/>
    </location>
</feature>
<feature type="region of interest" description="Disordered" evidence="6">
    <location>
        <begin position="1"/>
        <end position="21"/>
    </location>
</feature>
<dbReference type="GO" id="GO:0046872">
    <property type="term" value="F:metal ion binding"/>
    <property type="evidence" value="ECO:0007669"/>
    <property type="project" value="UniProtKB-KW"/>
</dbReference>
<dbReference type="PROSITE" id="PS51354">
    <property type="entry name" value="GLUTAREDOXIN_2"/>
    <property type="match status" value="1"/>
</dbReference>
<dbReference type="PANTHER" id="PTHR10293:SF73">
    <property type="entry name" value="GLUTAREDOXIN-3"/>
    <property type="match status" value="1"/>
</dbReference>
<evidence type="ECO:0000256" key="5">
    <source>
        <dbReference type="ARBA" id="ARBA00055846"/>
    </source>
</evidence>
<keyword evidence="9" id="KW-1185">Reference proteome</keyword>
<reference evidence="8" key="1">
    <citation type="journal article" date="2020" name="Stud. Mycol.">
        <title>101 Dothideomycetes genomes: a test case for predicting lifestyles and emergence of pathogens.</title>
        <authorList>
            <person name="Haridas S."/>
            <person name="Albert R."/>
            <person name="Binder M."/>
            <person name="Bloem J."/>
            <person name="Labutti K."/>
            <person name="Salamov A."/>
            <person name="Andreopoulos B."/>
            <person name="Baker S."/>
            <person name="Barry K."/>
            <person name="Bills G."/>
            <person name="Bluhm B."/>
            <person name="Cannon C."/>
            <person name="Castanera R."/>
            <person name="Culley D."/>
            <person name="Daum C."/>
            <person name="Ezra D."/>
            <person name="Gonzalez J."/>
            <person name="Henrissat B."/>
            <person name="Kuo A."/>
            <person name="Liang C."/>
            <person name="Lipzen A."/>
            <person name="Lutzoni F."/>
            <person name="Magnuson J."/>
            <person name="Mondo S."/>
            <person name="Nolan M."/>
            <person name="Ohm R."/>
            <person name="Pangilinan J."/>
            <person name="Park H.-J."/>
            <person name="Ramirez L."/>
            <person name="Alfaro M."/>
            <person name="Sun H."/>
            <person name="Tritt A."/>
            <person name="Yoshinaga Y."/>
            <person name="Zwiers L.-H."/>
            <person name="Turgeon B."/>
            <person name="Goodwin S."/>
            <person name="Spatafora J."/>
            <person name="Crous P."/>
            <person name="Grigoriev I."/>
        </authorList>
    </citation>
    <scope>NUCLEOTIDE SEQUENCE</scope>
    <source>
        <strain evidence="8">Tuck. ex Michener</strain>
    </source>
</reference>
<dbReference type="InterPro" id="IPR036249">
    <property type="entry name" value="Thioredoxin-like_sf"/>
</dbReference>
<dbReference type="Gene3D" id="3.40.30.10">
    <property type="entry name" value="Glutaredoxin"/>
    <property type="match status" value="2"/>
</dbReference>
<dbReference type="InterPro" id="IPR002109">
    <property type="entry name" value="Glutaredoxin"/>
</dbReference>
<dbReference type="SUPFAM" id="SSF52833">
    <property type="entry name" value="Thioredoxin-like"/>
    <property type="match status" value="2"/>
</dbReference>
<comment type="similarity">
    <text evidence="1">Belongs to the glutaredoxin family. Monothiol subfamily.</text>
</comment>
<evidence type="ECO:0000256" key="3">
    <source>
        <dbReference type="ARBA" id="ARBA00023004"/>
    </source>
</evidence>
<dbReference type="GO" id="GO:0015036">
    <property type="term" value="F:disulfide oxidoreductase activity"/>
    <property type="evidence" value="ECO:0007669"/>
    <property type="project" value="UniProtKB-ARBA"/>
</dbReference>
<dbReference type="FunFam" id="3.40.30.10:FF:000012">
    <property type="entry name" value="Monothiol glutaredoxin"/>
    <property type="match status" value="1"/>
</dbReference>
<dbReference type="Pfam" id="PF00085">
    <property type="entry name" value="Thioredoxin"/>
    <property type="match status" value="1"/>
</dbReference>
<dbReference type="CDD" id="cd03028">
    <property type="entry name" value="GRX_PICOT_like"/>
    <property type="match status" value="1"/>
</dbReference>
<evidence type="ECO:0000256" key="1">
    <source>
        <dbReference type="ARBA" id="ARBA00009630"/>
    </source>
</evidence>
<protein>
    <submittedName>
        <fullName evidence="8">Monothiol glutaredoxin-like protein-4</fullName>
    </submittedName>
</protein>
<evidence type="ECO:0000313" key="9">
    <source>
        <dbReference type="Proteomes" id="UP000800092"/>
    </source>
</evidence>
<feature type="region of interest" description="Disordered" evidence="6">
    <location>
        <begin position="135"/>
        <end position="200"/>
    </location>
</feature>
<evidence type="ECO:0000256" key="2">
    <source>
        <dbReference type="ARBA" id="ARBA00022723"/>
    </source>
</evidence>
<dbReference type="FunFam" id="3.40.30.10:FF:000092">
    <property type="entry name" value="Monothiol glutaredoxin"/>
    <property type="match status" value="1"/>
</dbReference>
<dbReference type="PROSITE" id="PS51352">
    <property type="entry name" value="THIOREDOXIN_2"/>
    <property type="match status" value="1"/>
</dbReference>
<dbReference type="GO" id="GO:0051537">
    <property type="term" value="F:2 iron, 2 sulfur cluster binding"/>
    <property type="evidence" value="ECO:0007669"/>
    <property type="project" value="TreeGrafter"/>
</dbReference>
<dbReference type="Pfam" id="PF00462">
    <property type="entry name" value="Glutaredoxin"/>
    <property type="match status" value="1"/>
</dbReference>
<evidence type="ECO:0000256" key="6">
    <source>
        <dbReference type="SAM" id="MobiDB-lite"/>
    </source>
</evidence>
<dbReference type="EMBL" id="ML991777">
    <property type="protein sequence ID" value="KAF2237993.1"/>
    <property type="molecule type" value="Genomic_DNA"/>
</dbReference>
<keyword evidence="2" id="KW-0479">Metal-binding</keyword>
<dbReference type="GO" id="GO:0006879">
    <property type="term" value="P:intracellular iron ion homeostasis"/>
    <property type="evidence" value="ECO:0007669"/>
    <property type="project" value="TreeGrafter"/>
</dbReference>
<gene>
    <name evidence="8" type="ORF">EV356DRAFT_508565</name>
</gene>
<sequence length="325" mass="34418">MDSTPLDQQAPSASNGTSNSTCTVTEITTEADFAQHTSSLPSETLLIIYFHAPWAAPCKQMSTVFSTLASTYPATQPPSTVFLSINAEEVAEISESYDVTQVPYVVLQKDRQTVDTVSGTDAARLRAAVERHVGKAGNPGKLGLPPPQQVTKQPESVATAAAAGVGPHTNGSGTTNGAKNLAQYAPGSGDPPTAPAYSSGENNKAELHARLGELVKAAPVMLFMKGTPSAPQCGFSRQTVSILRERGVRYGFFNILADDEVRQGLKEFADWPTFPQLWVDGELVGGLDIVKEEIENDPDFLKQYAVSTERNSGGPAAPEAQAQPA</sequence>
<evidence type="ECO:0000256" key="4">
    <source>
        <dbReference type="ARBA" id="ARBA00023014"/>
    </source>
</evidence>
<dbReference type="AlphaFoldDB" id="A0A6A6HKE9"/>
<feature type="domain" description="Thioredoxin" evidence="7">
    <location>
        <begin position="4"/>
        <end position="134"/>
    </location>
</feature>
<feature type="compositionally biased region" description="Polar residues" evidence="6">
    <location>
        <begin position="169"/>
        <end position="178"/>
    </location>
</feature>